<sequence length="183" mass="21445">MMNEKQPVNEFARALQKDLYFYLLSLNKVDAHLPDAPDIEEKWLQIANAYMPDAVREFNKYPTVVFGWMMYIGMAVAKYWDEDWELYNKVENLYLYLRNRIDFDHMDDYIREKVLYLNAEQAQTLQSVVGECAARTNNILQHFPITPGSEDAYRAVVTALHQLYSLGAAIQLKSMGYHMTKLE</sequence>
<name>D1VYP5_9BACT</name>
<dbReference type="Proteomes" id="UP000004001">
    <property type="component" value="Unassembled WGS sequence"/>
</dbReference>
<keyword evidence="2" id="KW-1185">Reference proteome</keyword>
<evidence type="ECO:0000313" key="2">
    <source>
        <dbReference type="Proteomes" id="UP000004001"/>
    </source>
</evidence>
<evidence type="ECO:0000313" key="1">
    <source>
        <dbReference type="EMBL" id="EFA97802.1"/>
    </source>
</evidence>
<accession>D1VYP5</accession>
<gene>
    <name evidence="1" type="ORF">HMPREF9019_1748</name>
</gene>
<dbReference type="EMBL" id="ADEF01000024">
    <property type="protein sequence ID" value="EFA97802.1"/>
    <property type="molecule type" value="Genomic_DNA"/>
</dbReference>
<protein>
    <submittedName>
        <fullName evidence="1">Uncharacterized protein</fullName>
    </submittedName>
</protein>
<reference evidence="1 2" key="1">
    <citation type="submission" date="2009-12" db="EMBL/GenBank/DDBJ databases">
        <title>Genome Sequence of Prevotella timonensis CRIS 5C-B1.</title>
        <authorList>
            <person name="Durkin A.S."/>
            <person name="Madupu R."/>
            <person name="Torralba M."/>
            <person name="Methe B."/>
            <person name="Sutton G."/>
            <person name="Strausberg R.L."/>
            <person name="Nelson K.E."/>
        </authorList>
    </citation>
    <scope>NUCLEOTIDE SEQUENCE [LARGE SCALE GENOMIC DNA]</scope>
    <source>
        <strain evidence="1 2">CRIS 5C-B1</strain>
    </source>
</reference>
<dbReference type="AlphaFoldDB" id="D1VYP5"/>
<organism evidence="1 2">
    <name type="scientific">Hoylesella timonensis CRIS 5C-B1</name>
    <dbReference type="NCBI Taxonomy" id="679189"/>
    <lineage>
        <taxon>Bacteria</taxon>
        <taxon>Pseudomonadati</taxon>
        <taxon>Bacteroidota</taxon>
        <taxon>Bacteroidia</taxon>
        <taxon>Bacteroidales</taxon>
        <taxon>Prevotellaceae</taxon>
        <taxon>Hoylesella</taxon>
    </lineage>
</organism>
<comment type="caution">
    <text evidence="1">The sequence shown here is derived from an EMBL/GenBank/DDBJ whole genome shotgun (WGS) entry which is preliminary data.</text>
</comment>
<proteinExistence type="predicted"/>